<proteinExistence type="predicted"/>
<dbReference type="AlphaFoldDB" id="A0A0V1K4Y1"/>
<accession>A0A0V1K4Y1</accession>
<comment type="caution">
    <text evidence="1">The sequence shown here is derived from an EMBL/GenBank/DDBJ whole genome shotgun (WGS) entry which is preliminary data.</text>
</comment>
<evidence type="ECO:0000313" key="1">
    <source>
        <dbReference type="EMBL" id="KRZ42274.1"/>
    </source>
</evidence>
<protein>
    <submittedName>
        <fullName evidence="1">Uncharacterized protein</fullName>
    </submittedName>
</protein>
<evidence type="ECO:0000313" key="2">
    <source>
        <dbReference type="Proteomes" id="UP000054826"/>
    </source>
</evidence>
<organism evidence="1 2">
    <name type="scientific">Trichinella pseudospiralis</name>
    <name type="common">Parasitic roundworm</name>
    <dbReference type="NCBI Taxonomy" id="6337"/>
    <lineage>
        <taxon>Eukaryota</taxon>
        <taxon>Metazoa</taxon>
        <taxon>Ecdysozoa</taxon>
        <taxon>Nematoda</taxon>
        <taxon>Enoplea</taxon>
        <taxon>Dorylaimia</taxon>
        <taxon>Trichinellida</taxon>
        <taxon>Trichinellidae</taxon>
        <taxon>Trichinella</taxon>
    </lineage>
</organism>
<gene>
    <name evidence="1" type="ORF">T4C_4845</name>
</gene>
<dbReference type="EMBL" id="JYDV01000015">
    <property type="protein sequence ID" value="KRZ42274.1"/>
    <property type="molecule type" value="Genomic_DNA"/>
</dbReference>
<name>A0A0V1K4Y1_TRIPS</name>
<reference evidence="1 2" key="1">
    <citation type="submission" date="2015-01" db="EMBL/GenBank/DDBJ databases">
        <title>Evolution of Trichinella species and genotypes.</title>
        <authorList>
            <person name="Korhonen P.K."/>
            <person name="Edoardo P."/>
            <person name="Giuseppe L.R."/>
            <person name="Gasser R.B."/>
        </authorList>
    </citation>
    <scope>NUCLEOTIDE SEQUENCE [LARGE SCALE GENOMIC DNA]</scope>
    <source>
        <strain evidence="1">ISS176</strain>
    </source>
</reference>
<dbReference type="Proteomes" id="UP000054826">
    <property type="component" value="Unassembled WGS sequence"/>
</dbReference>
<sequence>MNKVQTNVATLAQINTCSVESIGVYSSSLGDSEEDSCSLDEADDGAFTSAVEISEVIIDDLIEAFPISPVQ</sequence>